<feature type="coiled-coil region" evidence="12">
    <location>
        <begin position="896"/>
        <end position="993"/>
    </location>
</feature>
<feature type="region of interest" description="Disordered" evidence="13">
    <location>
        <begin position="287"/>
        <end position="316"/>
    </location>
</feature>
<evidence type="ECO:0000313" key="16">
    <source>
        <dbReference type="Proteomes" id="UP000751190"/>
    </source>
</evidence>
<feature type="coiled-coil region" evidence="12">
    <location>
        <begin position="329"/>
        <end position="387"/>
    </location>
</feature>
<keyword evidence="8" id="KW-0226">DNA condensation</keyword>
<evidence type="ECO:0000259" key="14">
    <source>
        <dbReference type="SMART" id="SM00968"/>
    </source>
</evidence>
<evidence type="ECO:0000256" key="3">
    <source>
        <dbReference type="ARBA" id="ARBA00022618"/>
    </source>
</evidence>
<keyword evidence="5" id="KW-0498">Mitosis</keyword>
<keyword evidence="7 12" id="KW-0175">Coiled coil</keyword>
<dbReference type="SMART" id="SM00968">
    <property type="entry name" value="SMC_hinge"/>
    <property type="match status" value="1"/>
</dbReference>
<feature type="domain" description="SMC hinge" evidence="14">
    <location>
        <begin position="541"/>
        <end position="658"/>
    </location>
</feature>
<dbReference type="Pfam" id="PF06470">
    <property type="entry name" value="SMC_hinge"/>
    <property type="match status" value="1"/>
</dbReference>
<dbReference type="GO" id="GO:0000796">
    <property type="term" value="C:condensin complex"/>
    <property type="evidence" value="ECO:0007669"/>
    <property type="project" value="TreeGrafter"/>
</dbReference>
<dbReference type="GO" id="GO:0051301">
    <property type="term" value="P:cell division"/>
    <property type="evidence" value="ECO:0007669"/>
    <property type="project" value="UniProtKB-KW"/>
</dbReference>
<protein>
    <recommendedName>
        <fullName evidence="11">Structural maintenance of chromosomes protein</fullName>
    </recommendedName>
</protein>
<dbReference type="GO" id="GO:0007076">
    <property type="term" value="P:mitotic chromosome condensation"/>
    <property type="evidence" value="ECO:0007669"/>
    <property type="project" value="TreeGrafter"/>
</dbReference>
<accession>A0A8J5XZP9</accession>
<keyword evidence="9 11" id="KW-0539">Nucleus</keyword>
<keyword evidence="6" id="KW-0067">ATP-binding</keyword>
<keyword evidence="4" id="KW-0547">Nucleotide-binding</keyword>
<comment type="similarity">
    <text evidence="2">Belongs to the SMC family. SMC4 subfamily.</text>
</comment>
<organism evidence="15 16">
    <name type="scientific">Diacronema lutheri</name>
    <name type="common">Unicellular marine alga</name>
    <name type="synonym">Monochrysis lutheri</name>
    <dbReference type="NCBI Taxonomy" id="2081491"/>
    <lineage>
        <taxon>Eukaryota</taxon>
        <taxon>Haptista</taxon>
        <taxon>Haptophyta</taxon>
        <taxon>Pavlovophyceae</taxon>
        <taxon>Pavlovales</taxon>
        <taxon>Pavlovaceae</taxon>
        <taxon>Diacronema</taxon>
    </lineage>
</organism>
<dbReference type="FunFam" id="3.40.50.300:FF:000481">
    <property type="entry name" value="Structural maintenance of chromosomes 4"/>
    <property type="match status" value="1"/>
</dbReference>
<feature type="compositionally biased region" description="Basic and acidic residues" evidence="13">
    <location>
        <begin position="287"/>
        <end position="301"/>
    </location>
</feature>
<evidence type="ECO:0000256" key="4">
    <source>
        <dbReference type="ARBA" id="ARBA00022741"/>
    </source>
</evidence>
<evidence type="ECO:0000256" key="1">
    <source>
        <dbReference type="ARBA" id="ARBA00004123"/>
    </source>
</evidence>
<comment type="subcellular location">
    <subcellularLocation>
        <location evidence="1 11">Nucleus</location>
    </subcellularLocation>
</comment>
<feature type="compositionally biased region" description="Acidic residues" evidence="13">
    <location>
        <begin position="1015"/>
        <end position="1024"/>
    </location>
</feature>
<dbReference type="InterPro" id="IPR027417">
    <property type="entry name" value="P-loop_NTPase"/>
</dbReference>
<keyword evidence="16" id="KW-1185">Reference proteome</keyword>
<dbReference type="PANTHER" id="PTHR18937">
    <property type="entry name" value="STRUCTURAL MAINTENANCE OF CHROMOSOMES SMC FAMILY MEMBER"/>
    <property type="match status" value="1"/>
</dbReference>
<sequence>MAASGRPKRLIISKMVLENFKSYAGVQEIGPFEKCFSAVVGPNGSGKSNVIDAMLFVFGKRAKQMRQAKVADLIHASEAYPELPYARVVVHFVDIYDLEGDEYEVVPGSELEVSRVAYRDSTSKYFVGGRPSNFTDVTALCKQRGVDLDHNRFLILQGEVEQIAMMKPKAPSPHEDGLLEYLEDLIGSNRHVEPINALAADVDQLTEQRGAMLNRLKAVEREKDALCGAKDEAVTFVRSEHELACKRAVLYQVYLGECAAVTADVGGKRAALEAKLAHERAKAAEVEATRGDAEARSKESAAAHAKQAKRAEKAKAEFSHFEKRDIEGRESLKSLKAQAKKAKAALDKEAKRAAELAAAAARADEDVERLTAEAETHRAAVSDAEAKVSRMYESLASEVAPLRATLDGLQAERAPHALAVSEAEAASHELEAEAELLNAKARVGAARAEKAAEAAARAAQARDAKRAAARDAAKAAGVAALADKAAAAALDAAADALSAAIERRDKALGGVEEARAAHAAARGQTAVISALLAANAAGELPGVYGRLGGLGSIGSKYDVAISTACGALEHIVVDDTDAAQRCVELLRERKLGVATFILLDKVTQRLGGSVGEPFAPPAGAARLFDLVTPVEPKFAPAFLHALGETLVCDSLEAASATAFGGSRRFRTVSLQGDVVDVSGAMSGGGGAPSKGRLCLGAGAAAGKKGGKGSAPRGDGGAGAPLVALEADATEADAAVGEARAALAACKEAKAAASKASRDAALDAKKAEAAATSAESQAADAERQSAAADGDKGASNLSADDVARLAQLEAESAGAGKALGAARAALGKVDAKIGAVQAQLDAAGGTAFKVLKAKLDGAQASLASATQGAGRAGLQAEASRAAAAKSDAAQAKLRADAERLGAQAEAVSASLRALEDEAAACLSALREAQVKEEDAAAELRTHRAELERADEIVAKVRSVEVDICGQLDEFKRLAKESEAKAKHWSAKLDSLREHVAQLGREFGAELARQAAGAADGEADDDDDGDAAARHAAAQATVAAGGAHGLHVCSIVELSDDEIADVDVRQLQCEIAAAEEAIARMAPNMAAIADYQAKEADWLARLGEFDATCARRDAARAQLDALKRARHAEFMEGFKVISSKLKEMYQMITLGGDAELDLVDSLDPFSEGVIFTVRPPRKSWKQIGHLSGGEKTLSSLALVFALHHYKPTPLYVMDEIDAALDFKNVSIVGNYIKERTRNAQFIVISLRNNMFELADRLVGIYKTDNCTKSVAINPATMASALGTPAVPAQ</sequence>
<dbReference type="SUPFAM" id="SSF75553">
    <property type="entry name" value="Smc hinge domain"/>
    <property type="match status" value="1"/>
</dbReference>
<evidence type="ECO:0000256" key="2">
    <source>
        <dbReference type="ARBA" id="ARBA00006005"/>
    </source>
</evidence>
<dbReference type="Proteomes" id="UP000751190">
    <property type="component" value="Unassembled WGS sequence"/>
</dbReference>
<dbReference type="Pfam" id="PF02463">
    <property type="entry name" value="SMC_N"/>
    <property type="match status" value="1"/>
</dbReference>
<proteinExistence type="inferred from homology"/>
<dbReference type="GO" id="GO:0005634">
    <property type="term" value="C:nucleus"/>
    <property type="evidence" value="ECO:0007669"/>
    <property type="project" value="UniProtKB-SubCell"/>
</dbReference>
<evidence type="ECO:0000313" key="15">
    <source>
        <dbReference type="EMBL" id="KAG8468535.1"/>
    </source>
</evidence>
<dbReference type="EMBL" id="JAGTXO010000004">
    <property type="protein sequence ID" value="KAG8468535.1"/>
    <property type="molecule type" value="Genomic_DNA"/>
</dbReference>
<name>A0A8J5XZP9_DIALT</name>
<dbReference type="PIRSF" id="PIRSF005719">
    <property type="entry name" value="SMC"/>
    <property type="match status" value="1"/>
</dbReference>
<evidence type="ECO:0000256" key="9">
    <source>
        <dbReference type="ARBA" id="ARBA00023242"/>
    </source>
</evidence>
<evidence type="ECO:0000256" key="13">
    <source>
        <dbReference type="SAM" id="MobiDB-lite"/>
    </source>
</evidence>
<feature type="region of interest" description="Disordered" evidence="13">
    <location>
        <begin position="770"/>
        <end position="793"/>
    </location>
</feature>
<dbReference type="Gene3D" id="3.30.70.1620">
    <property type="match status" value="1"/>
</dbReference>
<dbReference type="InterPro" id="IPR024704">
    <property type="entry name" value="SMC"/>
</dbReference>
<dbReference type="Gene3D" id="3.40.50.300">
    <property type="entry name" value="P-loop containing nucleotide triphosphate hydrolases"/>
    <property type="match status" value="2"/>
</dbReference>
<evidence type="ECO:0000256" key="11">
    <source>
        <dbReference type="PIRNR" id="PIRNR005719"/>
    </source>
</evidence>
<dbReference type="OMA" id="CPALDNM"/>
<comment type="caution">
    <text evidence="15">The sequence shown here is derived from an EMBL/GenBank/DDBJ whole genome shotgun (WGS) entry which is preliminary data.</text>
</comment>
<reference evidence="15" key="1">
    <citation type="submission" date="2021-05" db="EMBL/GenBank/DDBJ databases">
        <title>The genome of the haptophyte Pavlova lutheri (Diacronema luteri, Pavlovales) - a model for lipid biosynthesis in eukaryotic algae.</title>
        <authorList>
            <person name="Hulatt C.J."/>
            <person name="Posewitz M.C."/>
        </authorList>
    </citation>
    <scope>NUCLEOTIDE SEQUENCE</scope>
    <source>
        <strain evidence="15">NIVA-4/92</strain>
    </source>
</reference>
<dbReference type="InterPro" id="IPR003395">
    <property type="entry name" value="RecF/RecN/SMC_N"/>
</dbReference>
<feature type="compositionally biased region" description="Low complexity" evidence="13">
    <location>
        <begin position="770"/>
        <end position="787"/>
    </location>
</feature>
<dbReference type="GO" id="GO:0016887">
    <property type="term" value="F:ATP hydrolysis activity"/>
    <property type="evidence" value="ECO:0007669"/>
    <property type="project" value="InterPro"/>
</dbReference>
<evidence type="ECO:0000256" key="6">
    <source>
        <dbReference type="ARBA" id="ARBA00022840"/>
    </source>
</evidence>
<keyword evidence="10" id="KW-0131">Cell cycle</keyword>
<gene>
    <name evidence="15" type="ORF">KFE25_013618</name>
</gene>
<dbReference type="GO" id="GO:0005524">
    <property type="term" value="F:ATP binding"/>
    <property type="evidence" value="ECO:0007669"/>
    <property type="project" value="UniProtKB-KW"/>
</dbReference>
<dbReference type="OrthoDB" id="5575062at2759"/>
<evidence type="ECO:0000256" key="8">
    <source>
        <dbReference type="ARBA" id="ARBA00023067"/>
    </source>
</evidence>
<evidence type="ECO:0000256" key="12">
    <source>
        <dbReference type="SAM" id="Coils"/>
    </source>
</evidence>
<evidence type="ECO:0000256" key="10">
    <source>
        <dbReference type="ARBA" id="ARBA00023306"/>
    </source>
</evidence>
<dbReference type="PANTHER" id="PTHR18937:SF172">
    <property type="entry name" value="STRUCTURAL MAINTENANCE OF CHROMOSOMES PROTEIN"/>
    <property type="match status" value="1"/>
</dbReference>
<dbReference type="InterPro" id="IPR036277">
    <property type="entry name" value="SMC_hinge_sf"/>
</dbReference>
<dbReference type="Gene3D" id="1.20.1060.20">
    <property type="match status" value="1"/>
</dbReference>
<keyword evidence="3" id="KW-0132">Cell division</keyword>
<dbReference type="FunFam" id="3.40.50.300:FF:000585">
    <property type="entry name" value="Structural maintenance of chromosomes 4"/>
    <property type="match status" value="1"/>
</dbReference>
<dbReference type="InterPro" id="IPR010935">
    <property type="entry name" value="SMC_hinge"/>
</dbReference>
<evidence type="ECO:0000256" key="7">
    <source>
        <dbReference type="ARBA" id="ARBA00023054"/>
    </source>
</evidence>
<evidence type="ECO:0000256" key="5">
    <source>
        <dbReference type="ARBA" id="ARBA00022776"/>
    </source>
</evidence>
<feature type="region of interest" description="Disordered" evidence="13">
    <location>
        <begin position="1008"/>
        <end position="1028"/>
    </location>
</feature>
<dbReference type="SUPFAM" id="SSF52540">
    <property type="entry name" value="P-loop containing nucleoside triphosphate hydrolases"/>
    <property type="match status" value="1"/>
</dbReference>